<sequence length="477" mass="52054">MGEKKENTNVQYKHATAREKYCFGIGAIGKDAIVNLVGSFLMLYLTDTLYLAPAFVGVLFLVARIWDAINDPVMGMIVDNTRTKYGKFRIWLAIGTLLNSVVFVLLFTSFGLKGTSLYVYVAVMYILYGMTYTVMDVPYWSWLPNLTNDPHEREKVSVIPRFFASLAGFCVATFGLSIIKGFNKSAGSSNLLAETGFTRFAIVIAVIFIVTIGITITNVKEESTLNSKVKRTGLKQALNIIVKNDQLLAFIGLLLTFNLCTQIAKGFAVYYFKNVCGNEDLYAIFGFAIIAEMFGLVIFPKVASKISREKVYALACGCVILGLGLLGIMGFVIPTSVPGTILCCGIMFLGSGLSLGVTTCCMADVIDYGEVKFGVRNESVTCSAQTFLMKAAMAAAGGLTGVGLQIVGYNAKLEVQSAATVAGIRILMIVIPIIIAAISFMIYKKFYTLKGERMEEVTRKVNEMHAAKEKIGFDMND</sequence>
<dbReference type="GO" id="GO:0005886">
    <property type="term" value="C:plasma membrane"/>
    <property type="evidence" value="ECO:0007669"/>
    <property type="project" value="TreeGrafter"/>
</dbReference>
<feature type="transmembrane region" description="Helical" evidence="3">
    <location>
        <begin position="339"/>
        <end position="366"/>
    </location>
</feature>
<dbReference type="GO" id="GO:0008643">
    <property type="term" value="P:carbohydrate transport"/>
    <property type="evidence" value="ECO:0007669"/>
    <property type="project" value="InterPro"/>
</dbReference>
<feature type="transmembrane region" description="Helical" evidence="3">
    <location>
        <begin position="50"/>
        <end position="69"/>
    </location>
</feature>
<feature type="transmembrane region" description="Helical" evidence="3">
    <location>
        <begin position="199"/>
        <end position="219"/>
    </location>
</feature>
<keyword evidence="2" id="KW-0769">Symport</keyword>
<accession>A0A9D1WVX3</accession>
<keyword evidence="3" id="KW-0812">Transmembrane</keyword>
<dbReference type="InterPro" id="IPR001927">
    <property type="entry name" value="Na/Gal_symport"/>
</dbReference>
<feature type="transmembrane region" description="Helical" evidence="3">
    <location>
        <begin position="158"/>
        <end position="179"/>
    </location>
</feature>
<evidence type="ECO:0000256" key="1">
    <source>
        <dbReference type="ARBA" id="ARBA00022448"/>
    </source>
</evidence>
<keyword evidence="1" id="KW-0813">Transport</keyword>
<evidence type="ECO:0000313" key="5">
    <source>
        <dbReference type="Proteomes" id="UP000886721"/>
    </source>
</evidence>
<dbReference type="AlphaFoldDB" id="A0A9D1WVX3"/>
<keyword evidence="3" id="KW-1133">Transmembrane helix</keyword>
<feature type="transmembrane region" description="Helical" evidence="3">
    <location>
        <begin position="21"/>
        <end position="44"/>
    </location>
</feature>
<reference evidence="4" key="2">
    <citation type="submission" date="2021-04" db="EMBL/GenBank/DDBJ databases">
        <authorList>
            <person name="Gilroy R."/>
        </authorList>
    </citation>
    <scope>NUCLEOTIDE SEQUENCE</scope>
    <source>
        <strain evidence="4">CHK191-13928</strain>
    </source>
</reference>
<name>A0A9D1WVX3_9FIRM</name>
<dbReference type="Pfam" id="PF13347">
    <property type="entry name" value="MFS_2"/>
    <property type="match status" value="1"/>
</dbReference>
<dbReference type="Proteomes" id="UP000886721">
    <property type="component" value="Unassembled WGS sequence"/>
</dbReference>
<dbReference type="InterPro" id="IPR036259">
    <property type="entry name" value="MFS_trans_sf"/>
</dbReference>
<dbReference type="PANTHER" id="PTHR11328:SF36">
    <property type="entry name" value="MELIBIOSE PERMEASE"/>
    <property type="match status" value="1"/>
</dbReference>
<feature type="transmembrane region" description="Helical" evidence="3">
    <location>
        <begin position="311"/>
        <end position="333"/>
    </location>
</feature>
<organism evidence="4 5">
    <name type="scientific">Candidatus Anaerostipes excrementavium</name>
    <dbReference type="NCBI Taxonomy" id="2838463"/>
    <lineage>
        <taxon>Bacteria</taxon>
        <taxon>Bacillati</taxon>
        <taxon>Bacillota</taxon>
        <taxon>Clostridia</taxon>
        <taxon>Lachnospirales</taxon>
        <taxon>Lachnospiraceae</taxon>
        <taxon>Anaerostipes</taxon>
    </lineage>
</organism>
<gene>
    <name evidence="4" type="primary">melB</name>
    <name evidence="4" type="ORF">H9735_02720</name>
</gene>
<reference evidence="4" key="1">
    <citation type="journal article" date="2021" name="PeerJ">
        <title>Extensive microbial diversity within the chicken gut microbiome revealed by metagenomics and culture.</title>
        <authorList>
            <person name="Gilroy R."/>
            <person name="Ravi A."/>
            <person name="Getino M."/>
            <person name="Pursley I."/>
            <person name="Horton D.L."/>
            <person name="Alikhan N.F."/>
            <person name="Baker D."/>
            <person name="Gharbi K."/>
            <person name="Hall N."/>
            <person name="Watson M."/>
            <person name="Adriaenssens E.M."/>
            <person name="Foster-Nyarko E."/>
            <person name="Jarju S."/>
            <person name="Secka A."/>
            <person name="Antonio M."/>
            <person name="Oren A."/>
            <person name="Chaudhuri R.R."/>
            <person name="La Ragione R."/>
            <person name="Hildebrand F."/>
            <person name="Pallen M.J."/>
        </authorList>
    </citation>
    <scope>NUCLEOTIDE SEQUENCE</scope>
    <source>
        <strain evidence="4">CHK191-13928</strain>
    </source>
</reference>
<feature type="transmembrane region" description="Helical" evidence="3">
    <location>
        <begin position="281"/>
        <end position="299"/>
    </location>
</feature>
<feature type="transmembrane region" description="Helical" evidence="3">
    <location>
        <begin position="387"/>
        <end position="407"/>
    </location>
</feature>
<feature type="transmembrane region" description="Helical" evidence="3">
    <location>
        <begin position="247"/>
        <end position="269"/>
    </location>
</feature>
<feature type="transmembrane region" description="Helical" evidence="3">
    <location>
        <begin position="90"/>
        <end position="111"/>
    </location>
</feature>
<dbReference type="NCBIfam" id="NF007749">
    <property type="entry name" value="PRK10429.1"/>
    <property type="match status" value="1"/>
</dbReference>
<feature type="transmembrane region" description="Helical" evidence="3">
    <location>
        <begin position="117"/>
        <end position="137"/>
    </location>
</feature>
<evidence type="ECO:0000256" key="2">
    <source>
        <dbReference type="ARBA" id="ARBA00022847"/>
    </source>
</evidence>
<dbReference type="Gene3D" id="1.20.1250.20">
    <property type="entry name" value="MFS general substrate transporter like domains"/>
    <property type="match status" value="2"/>
</dbReference>
<dbReference type="EMBL" id="DXEM01000007">
    <property type="protein sequence ID" value="HIX67025.1"/>
    <property type="molecule type" value="Genomic_DNA"/>
</dbReference>
<evidence type="ECO:0000256" key="3">
    <source>
        <dbReference type="SAM" id="Phobius"/>
    </source>
</evidence>
<keyword evidence="3" id="KW-0472">Membrane</keyword>
<feature type="transmembrane region" description="Helical" evidence="3">
    <location>
        <begin position="419"/>
        <end position="443"/>
    </location>
</feature>
<comment type="caution">
    <text evidence="4">The sequence shown here is derived from an EMBL/GenBank/DDBJ whole genome shotgun (WGS) entry which is preliminary data.</text>
</comment>
<dbReference type="SUPFAM" id="SSF103473">
    <property type="entry name" value="MFS general substrate transporter"/>
    <property type="match status" value="1"/>
</dbReference>
<dbReference type="NCBIfam" id="TIGR00792">
    <property type="entry name" value="gph"/>
    <property type="match status" value="1"/>
</dbReference>
<dbReference type="GO" id="GO:0006814">
    <property type="term" value="P:sodium ion transport"/>
    <property type="evidence" value="ECO:0007669"/>
    <property type="project" value="InterPro"/>
</dbReference>
<dbReference type="GO" id="GO:0015293">
    <property type="term" value="F:symporter activity"/>
    <property type="evidence" value="ECO:0007669"/>
    <property type="project" value="UniProtKB-KW"/>
</dbReference>
<protein>
    <submittedName>
        <fullName evidence="4">Melibiose:sodium transporter MelB</fullName>
    </submittedName>
</protein>
<evidence type="ECO:0000313" key="4">
    <source>
        <dbReference type="EMBL" id="HIX67025.1"/>
    </source>
</evidence>
<dbReference type="PANTHER" id="PTHR11328">
    <property type="entry name" value="MAJOR FACILITATOR SUPERFAMILY DOMAIN-CONTAINING PROTEIN"/>
    <property type="match status" value="1"/>
</dbReference>
<dbReference type="InterPro" id="IPR039672">
    <property type="entry name" value="MFS_2"/>
</dbReference>
<dbReference type="CDD" id="cd17332">
    <property type="entry name" value="MFS_MelB_like"/>
    <property type="match status" value="1"/>
</dbReference>
<proteinExistence type="predicted"/>